<feature type="compositionally biased region" description="Low complexity" evidence="1">
    <location>
        <begin position="311"/>
        <end position="342"/>
    </location>
</feature>
<dbReference type="Proteomes" id="UP001177744">
    <property type="component" value="Unassembled WGS sequence"/>
</dbReference>
<dbReference type="PANTHER" id="PTHR35662">
    <property type="entry name" value="INTERACTOR OF HORMAD1 PROTEIN 1"/>
    <property type="match status" value="1"/>
</dbReference>
<dbReference type="GO" id="GO:0007129">
    <property type="term" value="P:homologous chromosome pairing at meiosis"/>
    <property type="evidence" value="ECO:0007669"/>
    <property type="project" value="TreeGrafter"/>
</dbReference>
<dbReference type="GO" id="GO:0042138">
    <property type="term" value="P:meiotic DNA double-strand break formation"/>
    <property type="evidence" value="ECO:0007669"/>
    <property type="project" value="InterPro"/>
</dbReference>
<feature type="compositionally biased region" description="Polar residues" evidence="1">
    <location>
        <begin position="389"/>
        <end position="414"/>
    </location>
</feature>
<dbReference type="InterPro" id="IPR031529">
    <property type="entry name" value="IHO1"/>
</dbReference>
<dbReference type="GO" id="GO:0000794">
    <property type="term" value="C:condensed nuclear chromosome"/>
    <property type="evidence" value="ECO:0007669"/>
    <property type="project" value="TreeGrafter"/>
</dbReference>
<gene>
    <name evidence="2" type="ORF">QTO34_007380</name>
</gene>
<sequence>MNFNVWNIKDMLSIPSASGTTKSSSWANNQSDYSSLSDSQFLFGSQFCPESSETLSAPLDVGVHLRDPKPSQKGSLDNEPSIFTKYQTKPQLFEEDINDGGLFPLPLPVGKSKGLLEQFEEKKKIAKDKCDREALHSFISHVRESIHKLQTSVEKSEEHLSSRSQSLLDSLETVAKTLQETARAQRDVLEAVQDRGRLEQAVLEMQKKFEADPPAGAARGCAACARSAPLCGTAGDALPSTALPQRQAEIREVKSGLKLLEAAAAQQSKDLQQLCEQLAQLNVPGALAELKSFISGPRGPAHVTDSTSQTSPPRAQSLSPAPQAQAQRASGEPAAGQAQAQALPATRDLRMGARRPGELDVWGEGAKRAALPEEAAGAGKRSRGVRDQAVQTNLKSQLVPKTSSENYGASTPGHQASGVRNLVAHGALRLMSPDVNNFVTSPKRPTKDVCSGGPGEQGQATGEHGGKGQPPPRSTRRGRPPGRRQGQPQSKACAFRPKRPQPPGPGSQRSLPEQQEPRAQPLRRGFLGRNPTHPAPGGALRPRTAQAARGALPQLSRHPSQDSSQRSDGSQGDPRMRWFSDLNPESSQSPQAKQPGKTVLYDLGFDSSDESC</sequence>
<evidence type="ECO:0000313" key="2">
    <source>
        <dbReference type="EMBL" id="KAK1332697.1"/>
    </source>
</evidence>
<comment type="caution">
    <text evidence="2">The sequence shown here is derived from an EMBL/GenBank/DDBJ whole genome shotgun (WGS) entry which is preliminary data.</text>
</comment>
<evidence type="ECO:0000313" key="3">
    <source>
        <dbReference type="Proteomes" id="UP001177744"/>
    </source>
</evidence>
<dbReference type="Pfam" id="PF15771">
    <property type="entry name" value="IHO1"/>
    <property type="match status" value="2"/>
</dbReference>
<dbReference type="EMBL" id="JAULJE010000018">
    <property type="protein sequence ID" value="KAK1332697.1"/>
    <property type="molecule type" value="Genomic_DNA"/>
</dbReference>
<feature type="compositionally biased region" description="Basic and acidic residues" evidence="1">
    <location>
        <begin position="347"/>
        <end position="358"/>
    </location>
</feature>
<dbReference type="AlphaFoldDB" id="A0AA40HKV6"/>
<name>A0AA40HKV6_CNENI</name>
<dbReference type="PANTHER" id="PTHR35662:SF1">
    <property type="entry name" value="INTERACTOR OF HORMAD1 PROTEIN 1"/>
    <property type="match status" value="1"/>
</dbReference>
<dbReference type="GO" id="GO:0006310">
    <property type="term" value="P:DNA recombination"/>
    <property type="evidence" value="ECO:0007669"/>
    <property type="project" value="InterPro"/>
</dbReference>
<keyword evidence="3" id="KW-1185">Reference proteome</keyword>
<evidence type="ECO:0008006" key="4">
    <source>
        <dbReference type="Google" id="ProtNLM"/>
    </source>
</evidence>
<feature type="compositionally biased region" description="Polar residues" evidence="1">
    <location>
        <begin position="583"/>
        <end position="592"/>
    </location>
</feature>
<evidence type="ECO:0000256" key="1">
    <source>
        <dbReference type="SAM" id="MobiDB-lite"/>
    </source>
</evidence>
<organism evidence="2 3">
    <name type="scientific">Cnephaeus nilssonii</name>
    <name type="common">Northern bat</name>
    <name type="synonym">Eptesicus nilssonii</name>
    <dbReference type="NCBI Taxonomy" id="3371016"/>
    <lineage>
        <taxon>Eukaryota</taxon>
        <taxon>Metazoa</taxon>
        <taxon>Chordata</taxon>
        <taxon>Craniata</taxon>
        <taxon>Vertebrata</taxon>
        <taxon>Euteleostomi</taxon>
        <taxon>Mammalia</taxon>
        <taxon>Eutheria</taxon>
        <taxon>Laurasiatheria</taxon>
        <taxon>Chiroptera</taxon>
        <taxon>Yangochiroptera</taxon>
        <taxon>Vespertilionidae</taxon>
        <taxon>Cnephaeus</taxon>
    </lineage>
</organism>
<feature type="region of interest" description="Disordered" evidence="1">
    <location>
        <begin position="297"/>
        <end position="417"/>
    </location>
</feature>
<feature type="region of interest" description="Disordered" evidence="1">
    <location>
        <begin position="435"/>
        <end position="612"/>
    </location>
</feature>
<protein>
    <recommendedName>
        <fullName evidence="4">Coiled-coil domain-containing protein 36</fullName>
    </recommendedName>
</protein>
<reference evidence="2" key="1">
    <citation type="submission" date="2023-06" db="EMBL/GenBank/DDBJ databases">
        <title>Reference genome for the Northern bat (Eptesicus nilssonii), a most northern bat species.</title>
        <authorList>
            <person name="Laine V.N."/>
            <person name="Pulliainen A.T."/>
            <person name="Lilley T.M."/>
        </authorList>
    </citation>
    <scope>NUCLEOTIDE SEQUENCE</scope>
    <source>
        <strain evidence="2">BLF_Eptnil</strain>
        <tissue evidence="2">Kidney</tissue>
    </source>
</reference>
<accession>A0AA40HKV6</accession>
<feature type="compositionally biased region" description="Low complexity" evidence="1">
    <location>
        <begin position="561"/>
        <end position="573"/>
    </location>
</feature>
<proteinExistence type="predicted"/>